<dbReference type="EMBL" id="JAINDJ010000004">
    <property type="protein sequence ID" value="KAG9450752.1"/>
    <property type="molecule type" value="Genomic_DNA"/>
</dbReference>
<dbReference type="PANTHER" id="PTHR11206">
    <property type="entry name" value="MULTIDRUG RESISTANCE PROTEIN"/>
    <property type="match status" value="1"/>
</dbReference>
<accession>A0AAV7ESW9</accession>
<keyword evidence="4" id="KW-1185">Reference proteome</keyword>
<feature type="transmembrane region" description="Helical" evidence="2">
    <location>
        <begin position="108"/>
        <end position="129"/>
    </location>
</feature>
<dbReference type="GO" id="GO:0042910">
    <property type="term" value="F:xenobiotic transmembrane transporter activity"/>
    <property type="evidence" value="ECO:0007669"/>
    <property type="project" value="InterPro"/>
</dbReference>
<comment type="caution">
    <text evidence="3">The sequence shown here is derived from an EMBL/GenBank/DDBJ whole genome shotgun (WGS) entry which is preliminary data.</text>
</comment>
<dbReference type="InterPro" id="IPR002528">
    <property type="entry name" value="MATE_fam"/>
</dbReference>
<keyword evidence="2" id="KW-1133">Transmembrane helix</keyword>
<evidence type="ECO:0000256" key="2">
    <source>
        <dbReference type="SAM" id="Phobius"/>
    </source>
</evidence>
<dbReference type="GO" id="GO:0016020">
    <property type="term" value="C:membrane"/>
    <property type="evidence" value="ECO:0007669"/>
    <property type="project" value="InterPro"/>
</dbReference>
<comment type="similarity">
    <text evidence="1">Belongs to the multi antimicrobial extrusion (MATE) (TC 2.A.66.1) family.</text>
</comment>
<organism evidence="3 4">
    <name type="scientific">Aristolochia fimbriata</name>
    <name type="common">White veined hardy Dutchman's pipe vine</name>
    <dbReference type="NCBI Taxonomy" id="158543"/>
    <lineage>
        <taxon>Eukaryota</taxon>
        <taxon>Viridiplantae</taxon>
        <taxon>Streptophyta</taxon>
        <taxon>Embryophyta</taxon>
        <taxon>Tracheophyta</taxon>
        <taxon>Spermatophyta</taxon>
        <taxon>Magnoliopsida</taxon>
        <taxon>Magnoliidae</taxon>
        <taxon>Piperales</taxon>
        <taxon>Aristolochiaceae</taxon>
        <taxon>Aristolochia</taxon>
    </lineage>
</organism>
<dbReference type="Pfam" id="PF01554">
    <property type="entry name" value="MatE"/>
    <property type="match status" value="1"/>
</dbReference>
<reference evidence="3 4" key="1">
    <citation type="submission" date="2021-07" db="EMBL/GenBank/DDBJ databases">
        <title>The Aristolochia fimbriata genome: insights into angiosperm evolution, floral development and chemical biosynthesis.</title>
        <authorList>
            <person name="Jiao Y."/>
        </authorList>
    </citation>
    <scope>NUCLEOTIDE SEQUENCE [LARGE SCALE GENOMIC DNA]</scope>
    <source>
        <strain evidence="3">IBCAS-2021</strain>
        <tissue evidence="3">Leaf</tissue>
    </source>
</reference>
<name>A0AAV7ESW9_ARIFI</name>
<gene>
    <name evidence="3" type="ORF">H6P81_010717</name>
</gene>
<feature type="transmembrane region" description="Helical" evidence="2">
    <location>
        <begin position="64"/>
        <end position="87"/>
    </location>
</feature>
<evidence type="ECO:0000313" key="4">
    <source>
        <dbReference type="Proteomes" id="UP000825729"/>
    </source>
</evidence>
<dbReference type="Proteomes" id="UP000825729">
    <property type="component" value="Unassembled WGS sequence"/>
</dbReference>
<evidence type="ECO:0000313" key="3">
    <source>
        <dbReference type="EMBL" id="KAG9450752.1"/>
    </source>
</evidence>
<keyword evidence="2" id="KW-0472">Membrane</keyword>
<dbReference type="AlphaFoldDB" id="A0AAV7ESW9"/>
<evidence type="ECO:0000256" key="1">
    <source>
        <dbReference type="ARBA" id="ARBA00010199"/>
    </source>
</evidence>
<keyword evidence="2" id="KW-0812">Transmembrane</keyword>
<proteinExistence type="inferred from homology"/>
<dbReference type="GO" id="GO:0015297">
    <property type="term" value="F:antiporter activity"/>
    <property type="evidence" value="ECO:0007669"/>
    <property type="project" value="InterPro"/>
</dbReference>
<sequence length="207" mass="23131">MEREEGNKVPLLGDSVAEAEEEEDLRLLRRVAMESKKLWRIVGPAILTRIAMTFGRAGTRLFSIANNVVVGFNFGFLLGMARALENLCGQAFGAKKYDILGVYMQRSWIVLLSVVVLLLPMYFFATLILKLIGQPDDIAEQAGVVSVWLLPLHFSFVRLFPSRDSPMSNEEPCYCLRLCHLACHQCLPELVVFAELSYGSFCGIALP</sequence>
<protein>
    <submittedName>
        <fullName evidence="3">Uncharacterized protein</fullName>
    </submittedName>
</protein>